<dbReference type="InterPro" id="IPR023821">
    <property type="entry name" value="rSAM_TatD-assoc"/>
</dbReference>
<keyword evidence="4" id="KW-0408">Iron</keyword>
<dbReference type="SUPFAM" id="SSF102114">
    <property type="entry name" value="Radical SAM enzymes"/>
    <property type="match status" value="1"/>
</dbReference>
<name>A0A3B1B3L9_9ZZZZ</name>
<evidence type="ECO:0000256" key="4">
    <source>
        <dbReference type="ARBA" id="ARBA00023004"/>
    </source>
</evidence>
<dbReference type="PROSITE" id="PS51918">
    <property type="entry name" value="RADICAL_SAM"/>
    <property type="match status" value="1"/>
</dbReference>
<dbReference type="CDD" id="cd01335">
    <property type="entry name" value="Radical_SAM"/>
    <property type="match status" value="1"/>
</dbReference>
<proteinExistence type="predicted"/>
<evidence type="ECO:0000256" key="3">
    <source>
        <dbReference type="ARBA" id="ARBA00022723"/>
    </source>
</evidence>
<reference evidence="7" key="1">
    <citation type="submission" date="2018-06" db="EMBL/GenBank/DDBJ databases">
        <authorList>
            <person name="Zhirakovskaya E."/>
        </authorList>
    </citation>
    <scope>NUCLEOTIDE SEQUENCE</scope>
</reference>
<dbReference type="PANTHER" id="PTHR42836">
    <property type="entry name" value="7-CARBOXY-7-DEAZAGUANINE SYNTHASE"/>
    <property type="match status" value="1"/>
</dbReference>
<evidence type="ECO:0000256" key="2">
    <source>
        <dbReference type="ARBA" id="ARBA00022691"/>
    </source>
</evidence>
<dbReference type="GO" id="GO:0003824">
    <property type="term" value="F:catalytic activity"/>
    <property type="evidence" value="ECO:0007669"/>
    <property type="project" value="InterPro"/>
</dbReference>
<dbReference type="Gene3D" id="3.20.20.70">
    <property type="entry name" value="Aldolase class I"/>
    <property type="match status" value="1"/>
</dbReference>
<dbReference type="InterPro" id="IPR058240">
    <property type="entry name" value="rSAM_sf"/>
</dbReference>
<keyword evidence="5" id="KW-0411">Iron-sulfur</keyword>
<keyword evidence="2" id="KW-0949">S-adenosyl-L-methionine</keyword>
<dbReference type="NCBIfam" id="TIGR04038">
    <property type="entry name" value="tatD_link_rSAM"/>
    <property type="match status" value="1"/>
</dbReference>
<protein>
    <submittedName>
        <fullName evidence="7">Radical SAM domain protein</fullName>
    </submittedName>
</protein>
<dbReference type="AlphaFoldDB" id="A0A3B1B3L9"/>
<dbReference type="SFLD" id="SFLDG01111">
    <property type="entry name" value="Uncharacterised_Radical_SAM_Su"/>
    <property type="match status" value="1"/>
</dbReference>
<dbReference type="GO" id="GO:0046872">
    <property type="term" value="F:metal ion binding"/>
    <property type="evidence" value="ECO:0007669"/>
    <property type="project" value="UniProtKB-KW"/>
</dbReference>
<dbReference type="Pfam" id="PF04055">
    <property type="entry name" value="Radical_SAM"/>
    <property type="match status" value="1"/>
</dbReference>
<dbReference type="EMBL" id="UOFS01000040">
    <property type="protein sequence ID" value="VAW99666.1"/>
    <property type="molecule type" value="Genomic_DNA"/>
</dbReference>
<keyword evidence="3" id="KW-0479">Metal-binding</keyword>
<dbReference type="InterPro" id="IPR007197">
    <property type="entry name" value="rSAM"/>
</dbReference>
<evidence type="ECO:0000259" key="6">
    <source>
        <dbReference type="PROSITE" id="PS51918"/>
    </source>
</evidence>
<organism evidence="7">
    <name type="scientific">hydrothermal vent metagenome</name>
    <dbReference type="NCBI Taxonomy" id="652676"/>
    <lineage>
        <taxon>unclassified sequences</taxon>
        <taxon>metagenomes</taxon>
        <taxon>ecological metagenomes</taxon>
    </lineage>
</organism>
<evidence type="ECO:0000256" key="5">
    <source>
        <dbReference type="ARBA" id="ARBA00023014"/>
    </source>
</evidence>
<sequence>MNAVYENIAYQAHGNLYLNITNRCNLKCQFCPKFNRQWLIDGHSLILRHEPSVEDIISAIGDPSQYQQVVFCGLGEPTLRLETLLQVSDYLKKNDCFVRLNTNGLANREFKDDITAMLRDKIDAISISLNAQDEVVYDYHCRPKELGAYYELLDFITCAKDNFSDITLSAIDGLPGVDIIACENIAKDYDVKFKRRIYNVVG</sequence>
<gene>
    <name evidence="7" type="ORF">MNBD_GAMMA22-2879</name>
</gene>
<dbReference type="SFLD" id="SFLDS00029">
    <property type="entry name" value="Radical_SAM"/>
    <property type="match status" value="1"/>
</dbReference>
<accession>A0A3B1B3L9</accession>
<keyword evidence="1" id="KW-0004">4Fe-4S</keyword>
<feature type="domain" description="Radical SAM core" evidence="6">
    <location>
        <begin position="10"/>
        <end position="202"/>
    </location>
</feature>
<dbReference type="GO" id="GO:0051539">
    <property type="term" value="F:4 iron, 4 sulfur cluster binding"/>
    <property type="evidence" value="ECO:0007669"/>
    <property type="project" value="UniProtKB-KW"/>
</dbReference>
<evidence type="ECO:0000313" key="7">
    <source>
        <dbReference type="EMBL" id="VAW99666.1"/>
    </source>
</evidence>
<evidence type="ECO:0000256" key="1">
    <source>
        <dbReference type="ARBA" id="ARBA00022485"/>
    </source>
</evidence>
<dbReference type="InterPro" id="IPR013785">
    <property type="entry name" value="Aldolase_TIM"/>
</dbReference>
<dbReference type="PANTHER" id="PTHR42836:SF1">
    <property type="entry name" value="7-CARBOXY-7-DEAZAGUANINE SYNTHASE"/>
    <property type="match status" value="1"/>
</dbReference>